<reference evidence="3" key="1">
    <citation type="submission" date="2019-06" db="EMBL/GenBank/DDBJ databases">
        <authorList>
            <consortium name="Wellcome Sanger Institute Data Sharing"/>
        </authorList>
    </citation>
    <scope>NUCLEOTIDE SEQUENCE [LARGE SCALE GENOMIC DNA]</scope>
</reference>
<reference evidence="3" key="3">
    <citation type="submission" date="2025-09" db="UniProtKB">
        <authorList>
            <consortium name="Ensembl"/>
        </authorList>
    </citation>
    <scope>IDENTIFICATION</scope>
</reference>
<dbReference type="AlphaFoldDB" id="A0A672J190"/>
<feature type="transmembrane region" description="Helical" evidence="2">
    <location>
        <begin position="37"/>
        <end position="57"/>
    </location>
</feature>
<feature type="coiled-coil region" evidence="1">
    <location>
        <begin position="140"/>
        <end position="167"/>
    </location>
</feature>
<keyword evidence="2" id="KW-0472">Membrane</keyword>
<dbReference type="Proteomes" id="UP000472267">
    <property type="component" value="Chromosome 11"/>
</dbReference>
<evidence type="ECO:0000256" key="1">
    <source>
        <dbReference type="SAM" id="Coils"/>
    </source>
</evidence>
<keyword evidence="1" id="KW-0175">Coiled coil</keyword>
<reference evidence="3" key="2">
    <citation type="submission" date="2025-08" db="UniProtKB">
        <authorList>
            <consortium name="Ensembl"/>
        </authorList>
    </citation>
    <scope>IDENTIFICATION</scope>
</reference>
<evidence type="ECO:0000313" key="4">
    <source>
        <dbReference type="Proteomes" id="UP000472267"/>
    </source>
</evidence>
<dbReference type="FunCoup" id="A0A672J190">
    <property type="interactions" value="77"/>
</dbReference>
<keyword evidence="2" id="KW-1133">Transmembrane helix</keyword>
<organism evidence="3 4">
    <name type="scientific">Salarias fasciatus</name>
    <name type="common">Jewelled blenny</name>
    <name type="synonym">Blennius fasciatus</name>
    <dbReference type="NCBI Taxonomy" id="181472"/>
    <lineage>
        <taxon>Eukaryota</taxon>
        <taxon>Metazoa</taxon>
        <taxon>Chordata</taxon>
        <taxon>Craniata</taxon>
        <taxon>Vertebrata</taxon>
        <taxon>Euteleostomi</taxon>
        <taxon>Actinopterygii</taxon>
        <taxon>Neopterygii</taxon>
        <taxon>Teleostei</taxon>
        <taxon>Neoteleostei</taxon>
        <taxon>Acanthomorphata</taxon>
        <taxon>Ovalentaria</taxon>
        <taxon>Blenniimorphae</taxon>
        <taxon>Blenniiformes</taxon>
        <taxon>Blennioidei</taxon>
        <taxon>Blenniidae</taxon>
        <taxon>Salariinae</taxon>
        <taxon>Salarias</taxon>
    </lineage>
</organism>
<keyword evidence="2" id="KW-0812">Transmembrane</keyword>
<evidence type="ECO:0000256" key="2">
    <source>
        <dbReference type="SAM" id="Phobius"/>
    </source>
</evidence>
<protein>
    <submittedName>
        <fullName evidence="3">Uncharacterized protein</fullName>
    </submittedName>
</protein>
<proteinExistence type="predicted"/>
<feature type="coiled-coil region" evidence="1">
    <location>
        <begin position="70"/>
        <end position="111"/>
    </location>
</feature>
<evidence type="ECO:0000313" key="3">
    <source>
        <dbReference type="Ensembl" id="ENSSFAP00005047961.1"/>
    </source>
</evidence>
<dbReference type="InParanoid" id="A0A672J190"/>
<name>A0A672J190_SALFA</name>
<accession>A0A672J190</accession>
<dbReference type="OMA" id="RNQMVES"/>
<sequence>GGHEQRGEDGEARLHCASVRTPFLPRPGRLRPGTMKLIYTLIFLSVGVMSVMVFQTVDREFKLHGVKTGLVKTSDEVKRKEDEISELKNKVRGLKQTLATVNVKLDELRMKQELALKTTKEHEDKLQACNKRKDDKQSTCEQEHVAKAKAQQEIQSLKQQILDRDKAICAFADTAKEQAR</sequence>
<dbReference type="Ensembl" id="ENSSFAT00005049569.1">
    <property type="protein sequence ID" value="ENSSFAP00005047961.1"/>
    <property type="gene ID" value="ENSSFAG00005023322.1"/>
</dbReference>
<keyword evidence="4" id="KW-1185">Reference proteome</keyword>